<gene>
    <name evidence="22" type="ORF">C8D94_1011203</name>
</gene>
<evidence type="ECO:0000256" key="10">
    <source>
        <dbReference type="ARBA" id="ARBA00022723"/>
    </source>
</evidence>
<dbReference type="EC" id="2.7.13.3" evidence="4"/>
<sequence>MYILFGLTLLFLGQPKFLFAQEFGKEKIDKVLETILNSPEEEKKRHLYFKLGDSIVRKNSPEQATPLFKYIFKKDTTDFAKLILYEAYSRNLSRSGFLDEAIALKKKAIQLSDKFNMEKRYIFFHYSLAYSLDQINQPDSALAYLNKVEELILKEENRVLLPNYYDAKAAVYNSLKEYDKQEQYLLKIYELVKDWENTSQKRFHLYIILDFYTQVDKPQQLAKFTQILAEHYEEAHVNTPAGHMPIEALFKRRLSKENIPLLQKAINISDSIQSMNSYAYTTIALANLYEANGNPEKGIPYLKNAVERLQTVQKPSHLIDIFTTLAKMSAAANNYKDAYTYKILQGSLQDSVTSERMKKNIAALEIEFETEKKERKILSQQLELEKQTRQKNMTRYGLIALAVVAVMLLLFFRYRLQSQKTIAAQTHAIQQQRITELQQKNKLLALNSMIEGQEAERLRIAKDLHDSLGGLLSTVKAHFTTIQNEFKQVERINLADKTNKLIDEAVVEVRRISHNMMPQALSISGLQGAVEDLGLQLQQEGYETKVEIIDYPKNVDATKEVMLYRLLQELLSNIRKHSEASEVTIQLLGHNNELTILVEDNGKGFNYKEQLEKGGLGLKSINSRAQFLDGTIDWDSQIGQGTSVTVKIPI</sequence>
<dbReference type="GO" id="GO:0000155">
    <property type="term" value="F:phosphorelay sensor kinase activity"/>
    <property type="evidence" value="ECO:0007669"/>
    <property type="project" value="InterPro"/>
</dbReference>
<comment type="subcellular location">
    <subcellularLocation>
        <location evidence="3">Cytoplasm</location>
    </subcellularLocation>
</comment>
<evidence type="ECO:0000256" key="18">
    <source>
        <dbReference type="ARBA" id="ARBA00030800"/>
    </source>
</evidence>
<keyword evidence="11" id="KW-0547">Nucleotide-binding</keyword>
<dbReference type="InterPro" id="IPR011712">
    <property type="entry name" value="Sig_transdc_His_kin_sub3_dim/P"/>
</dbReference>
<keyword evidence="13" id="KW-0067">ATP-binding</keyword>
<evidence type="ECO:0000256" key="2">
    <source>
        <dbReference type="ARBA" id="ARBA00001966"/>
    </source>
</evidence>
<dbReference type="AlphaFoldDB" id="A0A370QLR5"/>
<evidence type="ECO:0000256" key="13">
    <source>
        <dbReference type="ARBA" id="ARBA00022840"/>
    </source>
</evidence>
<keyword evidence="9" id="KW-0808">Transferase</keyword>
<dbReference type="EMBL" id="QRAO01000001">
    <property type="protein sequence ID" value="RDK89317.1"/>
    <property type="molecule type" value="Genomic_DNA"/>
</dbReference>
<dbReference type="Gene3D" id="1.20.5.1930">
    <property type="match status" value="1"/>
</dbReference>
<keyword evidence="20" id="KW-1133">Transmembrane helix</keyword>
<dbReference type="CDD" id="cd16917">
    <property type="entry name" value="HATPase_UhpB-NarQ-NarX-like"/>
    <property type="match status" value="1"/>
</dbReference>
<dbReference type="Gene3D" id="3.30.565.10">
    <property type="entry name" value="Histidine kinase-like ATPase, C-terminal domain"/>
    <property type="match status" value="1"/>
</dbReference>
<dbReference type="OrthoDB" id="9760839at2"/>
<organism evidence="22 23">
    <name type="scientific">Marinirhabdus gelatinilytica</name>
    <dbReference type="NCBI Taxonomy" id="1703343"/>
    <lineage>
        <taxon>Bacteria</taxon>
        <taxon>Pseudomonadati</taxon>
        <taxon>Bacteroidota</taxon>
        <taxon>Flavobacteriia</taxon>
        <taxon>Flavobacteriales</taxon>
        <taxon>Flavobacteriaceae</taxon>
    </lineage>
</organism>
<evidence type="ECO:0000256" key="6">
    <source>
        <dbReference type="ARBA" id="ARBA00022485"/>
    </source>
</evidence>
<dbReference type="RefSeq" id="WP_115122936.1">
    <property type="nucleotide sequence ID" value="NZ_QRAO01000001.1"/>
</dbReference>
<dbReference type="InterPro" id="IPR004358">
    <property type="entry name" value="Sig_transdc_His_kin-like_C"/>
</dbReference>
<keyword evidence="6" id="KW-0004">4Fe-4S</keyword>
<dbReference type="PROSITE" id="PS50109">
    <property type="entry name" value="HIS_KIN"/>
    <property type="match status" value="1"/>
</dbReference>
<keyword evidence="20" id="KW-0472">Membrane</keyword>
<dbReference type="InterPro" id="IPR005467">
    <property type="entry name" value="His_kinase_dom"/>
</dbReference>
<evidence type="ECO:0000313" key="23">
    <source>
        <dbReference type="Proteomes" id="UP000255317"/>
    </source>
</evidence>
<keyword evidence="23" id="KW-1185">Reference proteome</keyword>
<dbReference type="InterPro" id="IPR050482">
    <property type="entry name" value="Sensor_HK_TwoCompSys"/>
</dbReference>
<dbReference type="Proteomes" id="UP000255317">
    <property type="component" value="Unassembled WGS sequence"/>
</dbReference>
<keyword evidence="20" id="KW-0812">Transmembrane</keyword>
<dbReference type="PANTHER" id="PTHR24421">
    <property type="entry name" value="NITRATE/NITRITE SENSOR PROTEIN NARX-RELATED"/>
    <property type="match status" value="1"/>
</dbReference>
<dbReference type="GO" id="GO:0005524">
    <property type="term" value="F:ATP binding"/>
    <property type="evidence" value="ECO:0007669"/>
    <property type="project" value="UniProtKB-KW"/>
</dbReference>
<evidence type="ECO:0000256" key="1">
    <source>
        <dbReference type="ARBA" id="ARBA00000085"/>
    </source>
</evidence>
<dbReference type="SUPFAM" id="SSF48452">
    <property type="entry name" value="TPR-like"/>
    <property type="match status" value="2"/>
</dbReference>
<comment type="catalytic activity">
    <reaction evidence="1">
        <text>ATP + protein L-histidine = ADP + protein N-phospho-L-histidine.</text>
        <dbReference type="EC" id="2.7.13.3"/>
    </reaction>
</comment>
<dbReference type="InterPro" id="IPR036890">
    <property type="entry name" value="HATPase_C_sf"/>
</dbReference>
<name>A0A370QLR5_9FLAO</name>
<proteinExistence type="predicted"/>
<evidence type="ECO:0000256" key="12">
    <source>
        <dbReference type="ARBA" id="ARBA00022777"/>
    </source>
</evidence>
<comment type="function">
    <text evidence="17">Member of the two-component regulatory system NreB/NreC involved in the control of dissimilatory nitrate/nitrite reduction in response to oxygen. NreB functions as a direct oxygen sensor histidine kinase which is autophosphorylated, in the absence of oxygen, probably at the conserved histidine residue, and transfers its phosphate group probably to a conserved aspartate residue of NreC. NreB/NreC activates the expression of the nitrate (narGHJI) and nitrite (nir) reductase operons, as well as the putative nitrate transporter gene narT.</text>
</comment>
<dbReference type="InterPro" id="IPR011990">
    <property type="entry name" value="TPR-like_helical_dom_sf"/>
</dbReference>
<comment type="caution">
    <text evidence="22">The sequence shown here is derived from an EMBL/GenBank/DDBJ whole genome shotgun (WGS) entry which is preliminary data.</text>
</comment>
<evidence type="ECO:0000256" key="19">
    <source>
        <dbReference type="SAM" id="Coils"/>
    </source>
</evidence>
<dbReference type="SMART" id="SM00387">
    <property type="entry name" value="HATPase_c"/>
    <property type="match status" value="1"/>
</dbReference>
<evidence type="ECO:0000256" key="3">
    <source>
        <dbReference type="ARBA" id="ARBA00004496"/>
    </source>
</evidence>
<protein>
    <recommendedName>
        <fullName evidence="5">Oxygen sensor histidine kinase NreB</fullName>
        <ecNumber evidence="4">2.7.13.3</ecNumber>
    </recommendedName>
    <alternativeName>
        <fullName evidence="18">Nitrogen regulation protein B</fullName>
    </alternativeName>
</protein>
<comment type="cofactor">
    <cofactor evidence="2">
        <name>[4Fe-4S] cluster</name>
        <dbReference type="ChEBI" id="CHEBI:49883"/>
    </cofactor>
</comment>
<evidence type="ECO:0000313" key="22">
    <source>
        <dbReference type="EMBL" id="RDK89317.1"/>
    </source>
</evidence>
<evidence type="ECO:0000256" key="11">
    <source>
        <dbReference type="ARBA" id="ARBA00022741"/>
    </source>
</evidence>
<evidence type="ECO:0000256" key="9">
    <source>
        <dbReference type="ARBA" id="ARBA00022679"/>
    </source>
</evidence>
<feature type="coiled-coil region" evidence="19">
    <location>
        <begin position="354"/>
        <end position="381"/>
    </location>
</feature>
<dbReference type="SUPFAM" id="SSF55874">
    <property type="entry name" value="ATPase domain of HSP90 chaperone/DNA topoisomerase II/histidine kinase"/>
    <property type="match status" value="1"/>
</dbReference>
<reference evidence="22 23" key="1">
    <citation type="submission" date="2018-07" db="EMBL/GenBank/DDBJ databases">
        <title>Genomic Encyclopedia of Type Strains, Phase IV (KMG-IV): sequencing the most valuable type-strain genomes for metagenomic binning, comparative biology and taxonomic classification.</title>
        <authorList>
            <person name="Goeker M."/>
        </authorList>
    </citation>
    <scope>NUCLEOTIDE SEQUENCE [LARGE SCALE GENOMIC DNA]</scope>
    <source>
        <strain evidence="22 23">DSM 101478</strain>
    </source>
</reference>
<keyword evidence="10" id="KW-0479">Metal-binding</keyword>
<dbReference type="Pfam" id="PF07730">
    <property type="entry name" value="HisKA_3"/>
    <property type="match status" value="1"/>
</dbReference>
<feature type="domain" description="Histidine kinase" evidence="21">
    <location>
        <begin position="459"/>
        <end position="650"/>
    </location>
</feature>
<dbReference type="GO" id="GO:0046983">
    <property type="term" value="F:protein dimerization activity"/>
    <property type="evidence" value="ECO:0007669"/>
    <property type="project" value="InterPro"/>
</dbReference>
<keyword evidence="14" id="KW-0408">Iron</keyword>
<evidence type="ECO:0000256" key="5">
    <source>
        <dbReference type="ARBA" id="ARBA00017322"/>
    </source>
</evidence>
<keyword evidence="7" id="KW-0963">Cytoplasm</keyword>
<evidence type="ECO:0000256" key="17">
    <source>
        <dbReference type="ARBA" id="ARBA00024827"/>
    </source>
</evidence>
<dbReference type="GO" id="GO:0005737">
    <property type="term" value="C:cytoplasm"/>
    <property type="evidence" value="ECO:0007669"/>
    <property type="project" value="UniProtKB-SubCell"/>
</dbReference>
<dbReference type="Pfam" id="PF02518">
    <property type="entry name" value="HATPase_c"/>
    <property type="match status" value="1"/>
</dbReference>
<accession>A0A370QLR5</accession>
<keyword evidence="12 22" id="KW-0418">Kinase</keyword>
<keyword evidence="19" id="KW-0175">Coiled coil</keyword>
<evidence type="ECO:0000256" key="20">
    <source>
        <dbReference type="SAM" id="Phobius"/>
    </source>
</evidence>
<evidence type="ECO:0000256" key="15">
    <source>
        <dbReference type="ARBA" id="ARBA00023012"/>
    </source>
</evidence>
<dbReference type="GO" id="GO:0046872">
    <property type="term" value="F:metal ion binding"/>
    <property type="evidence" value="ECO:0007669"/>
    <property type="project" value="UniProtKB-KW"/>
</dbReference>
<dbReference type="PANTHER" id="PTHR24421:SF10">
    <property type="entry name" value="NITRATE_NITRITE SENSOR PROTEIN NARQ"/>
    <property type="match status" value="1"/>
</dbReference>
<evidence type="ECO:0000256" key="4">
    <source>
        <dbReference type="ARBA" id="ARBA00012438"/>
    </source>
</evidence>
<keyword evidence="15" id="KW-0902">Two-component regulatory system</keyword>
<evidence type="ECO:0000256" key="14">
    <source>
        <dbReference type="ARBA" id="ARBA00023004"/>
    </source>
</evidence>
<evidence type="ECO:0000256" key="16">
    <source>
        <dbReference type="ARBA" id="ARBA00023014"/>
    </source>
</evidence>
<evidence type="ECO:0000259" key="21">
    <source>
        <dbReference type="PROSITE" id="PS50109"/>
    </source>
</evidence>
<keyword evidence="8" id="KW-0597">Phosphoprotein</keyword>
<feature type="transmembrane region" description="Helical" evidence="20">
    <location>
        <begin position="393"/>
        <end position="412"/>
    </location>
</feature>
<dbReference type="GO" id="GO:0051539">
    <property type="term" value="F:4 iron, 4 sulfur cluster binding"/>
    <property type="evidence" value="ECO:0007669"/>
    <property type="project" value="UniProtKB-KW"/>
</dbReference>
<dbReference type="InterPro" id="IPR003594">
    <property type="entry name" value="HATPase_dom"/>
</dbReference>
<dbReference type="GO" id="GO:0016020">
    <property type="term" value="C:membrane"/>
    <property type="evidence" value="ECO:0007669"/>
    <property type="project" value="InterPro"/>
</dbReference>
<keyword evidence="16" id="KW-0411">Iron-sulfur</keyword>
<evidence type="ECO:0000256" key="8">
    <source>
        <dbReference type="ARBA" id="ARBA00022553"/>
    </source>
</evidence>
<dbReference type="Gene3D" id="1.25.40.10">
    <property type="entry name" value="Tetratricopeptide repeat domain"/>
    <property type="match status" value="2"/>
</dbReference>
<evidence type="ECO:0000256" key="7">
    <source>
        <dbReference type="ARBA" id="ARBA00022490"/>
    </source>
</evidence>
<dbReference type="PRINTS" id="PR00344">
    <property type="entry name" value="BCTRLSENSOR"/>
</dbReference>